<accession>A0A220VDS0</accession>
<dbReference type="NCBIfam" id="NF003727">
    <property type="entry name" value="PRK05330.1"/>
    <property type="match status" value="1"/>
</dbReference>
<dbReference type="PANTHER" id="PTHR10755:SF0">
    <property type="entry name" value="OXYGEN-DEPENDENT COPROPORPHYRINOGEN-III OXIDASE, MITOCHONDRIAL"/>
    <property type="match status" value="1"/>
</dbReference>
<dbReference type="KEGG" id="pmai:CF386_03100"/>
<keyword evidence="6" id="KW-0350">Heme biosynthesis</keyword>
<proteinExistence type="inferred from homology"/>
<dbReference type="PANTHER" id="PTHR10755">
    <property type="entry name" value="COPROPORPHYRINOGEN III OXIDASE, MITOCHONDRIAL"/>
    <property type="match status" value="1"/>
</dbReference>
<reference evidence="8 9" key="1">
    <citation type="journal article" date="2016" name="Int. J. Syst. Evol. Microbiol.">
        <title>Paraphotobacterium marinum gen. nov., sp. nov., a member of the family Vibrionaceae, isolated from surface seawater.</title>
        <authorList>
            <person name="Huang Z."/>
            <person name="Dong C."/>
            <person name="Shao Z."/>
        </authorList>
    </citation>
    <scope>NUCLEOTIDE SEQUENCE [LARGE SCALE GENOMIC DNA]</scope>
    <source>
        <strain evidence="8 9">NSCS20N07D</strain>
    </source>
</reference>
<evidence type="ECO:0000256" key="1">
    <source>
        <dbReference type="ARBA" id="ARBA00005168"/>
    </source>
</evidence>
<dbReference type="EC" id="1.3.3.3" evidence="4"/>
<comment type="subunit">
    <text evidence="3">Homodimer.</text>
</comment>
<gene>
    <name evidence="8" type="ORF">CF386_03100</name>
</gene>
<evidence type="ECO:0000256" key="7">
    <source>
        <dbReference type="ARBA" id="ARBA00023244"/>
    </source>
</evidence>
<dbReference type="PRINTS" id="PR00073">
    <property type="entry name" value="COPRGNOXDASE"/>
</dbReference>
<dbReference type="GO" id="GO:0006782">
    <property type="term" value="P:protoporphyrinogen IX biosynthetic process"/>
    <property type="evidence" value="ECO:0007669"/>
    <property type="project" value="TreeGrafter"/>
</dbReference>
<evidence type="ECO:0000256" key="5">
    <source>
        <dbReference type="ARBA" id="ARBA00023002"/>
    </source>
</evidence>
<dbReference type="InterPro" id="IPR001260">
    <property type="entry name" value="Coprogen_oxidase_aer"/>
</dbReference>
<sequence>MDSEEIIDVFKYFELLQTEILEKIQNHEDSVDIKNNKWSRDSENFGNALILEKGAVFDKIALNISHVKGNELRSSASIKNKDLKNYPYKAMGLSLIFHPKNPFVPTVHANLRFFISNYQSKKPVWWFGGGFDLTPCYPFKEDCVHWHKTAKNLCVPFNDNLYEKHKQNCDDYFYLPHRNETRGIGGLFFDDFNHLGFNKSFEYVKAVGMGFQEGYFPIVDKRKNLTFTEKEKDFQLYRRGRYVEFNLLYDRGTRFGLQAKDNTNIENVLASMPPDVTWHYKYDAPRGSREEELIQYLKPRKWV</sequence>
<evidence type="ECO:0000313" key="8">
    <source>
        <dbReference type="EMBL" id="ASK78093.1"/>
    </source>
</evidence>
<dbReference type="Pfam" id="PF01218">
    <property type="entry name" value="Coprogen_oxidas"/>
    <property type="match status" value="1"/>
</dbReference>
<name>A0A220VDS0_9GAMM</name>
<dbReference type="EMBL" id="CP022355">
    <property type="protein sequence ID" value="ASK78093.1"/>
    <property type="molecule type" value="Genomic_DNA"/>
</dbReference>
<dbReference type="RefSeq" id="WP_089073002.1">
    <property type="nucleotide sequence ID" value="NZ_CBCSAM010000012.1"/>
</dbReference>
<evidence type="ECO:0000256" key="4">
    <source>
        <dbReference type="ARBA" id="ARBA00012869"/>
    </source>
</evidence>
<evidence type="ECO:0000313" key="9">
    <source>
        <dbReference type="Proteomes" id="UP000242175"/>
    </source>
</evidence>
<dbReference type="GO" id="GO:0004109">
    <property type="term" value="F:coproporphyrinogen oxidase activity"/>
    <property type="evidence" value="ECO:0007669"/>
    <property type="project" value="UniProtKB-EC"/>
</dbReference>
<comment type="pathway">
    <text evidence="1">Porphyrin-containing compound metabolism; protoporphyrin-IX biosynthesis; protoporphyrinogen-IX from coproporphyrinogen-III (O2 route): step 1/1.</text>
</comment>
<keyword evidence="5" id="KW-0560">Oxidoreductase</keyword>
<dbReference type="Proteomes" id="UP000242175">
    <property type="component" value="Chromosome large"/>
</dbReference>
<evidence type="ECO:0000256" key="6">
    <source>
        <dbReference type="ARBA" id="ARBA00023133"/>
    </source>
</evidence>
<evidence type="ECO:0000256" key="3">
    <source>
        <dbReference type="ARBA" id="ARBA00011738"/>
    </source>
</evidence>
<dbReference type="PIRSF" id="PIRSF000166">
    <property type="entry name" value="Coproporphyri_ox"/>
    <property type="match status" value="1"/>
</dbReference>
<dbReference type="Gene3D" id="3.40.1500.10">
    <property type="entry name" value="Coproporphyrinogen III oxidase, aerobic"/>
    <property type="match status" value="1"/>
</dbReference>
<dbReference type="OrthoDB" id="9777553at2"/>
<dbReference type="SUPFAM" id="SSF102886">
    <property type="entry name" value="Coproporphyrinogen III oxidase"/>
    <property type="match status" value="1"/>
</dbReference>
<keyword evidence="9" id="KW-1185">Reference proteome</keyword>
<protein>
    <recommendedName>
        <fullName evidence="4">coproporphyrinogen oxidase</fullName>
        <ecNumber evidence="4">1.3.3.3</ecNumber>
    </recommendedName>
</protein>
<keyword evidence="7" id="KW-0627">Porphyrin biosynthesis</keyword>
<comment type="similarity">
    <text evidence="2">Belongs to the aerobic coproporphyrinogen-III oxidase family.</text>
</comment>
<dbReference type="GO" id="GO:0005737">
    <property type="term" value="C:cytoplasm"/>
    <property type="evidence" value="ECO:0007669"/>
    <property type="project" value="TreeGrafter"/>
</dbReference>
<dbReference type="AlphaFoldDB" id="A0A220VDS0"/>
<organism evidence="8 9">
    <name type="scientific">Paraphotobacterium marinum</name>
    <dbReference type="NCBI Taxonomy" id="1755811"/>
    <lineage>
        <taxon>Bacteria</taxon>
        <taxon>Pseudomonadati</taxon>
        <taxon>Pseudomonadota</taxon>
        <taxon>Gammaproteobacteria</taxon>
        <taxon>Vibrionales</taxon>
        <taxon>Vibrionaceae</taxon>
        <taxon>Paraphotobacterium</taxon>
    </lineage>
</organism>
<evidence type="ECO:0000256" key="2">
    <source>
        <dbReference type="ARBA" id="ARBA00010644"/>
    </source>
</evidence>
<dbReference type="InterPro" id="IPR036406">
    <property type="entry name" value="Coprogen_oxidase_aer_sf"/>
</dbReference>